<dbReference type="RefSeq" id="WP_132110247.1">
    <property type="nucleotide sequence ID" value="NZ_SMFO01000004.1"/>
</dbReference>
<keyword evidence="3" id="KW-1185">Reference proteome</keyword>
<name>A0A4R5D318_9FLAO</name>
<dbReference type="PANTHER" id="PTHR22916">
    <property type="entry name" value="GLYCOSYLTRANSFERASE"/>
    <property type="match status" value="1"/>
</dbReference>
<dbReference type="InterPro" id="IPR029044">
    <property type="entry name" value="Nucleotide-diphossugar_trans"/>
</dbReference>
<proteinExistence type="predicted"/>
<dbReference type="SUPFAM" id="SSF53448">
    <property type="entry name" value="Nucleotide-diphospho-sugar transferases"/>
    <property type="match status" value="1"/>
</dbReference>
<comment type="caution">
    <text evidence="2">The sequence shown here is derived from an EMBL/GenBank/DDBJ whole genome shotgun (WGS) entry which is preliminary data.</text>
</comment>
<dbReference type="Gene3D" id="3.90.550.10">
    <property type="entry name" value="Spore Coat Polysaccharide Biosynthesis Protein SpsA, Chain A"/>
    <property type="match status" value="1"/>
</dbReference>
<protein>
    <submittedName>
        <fullName evidence="2">Glycosyltransferase family 2 protein</fullName>
    </submittedName>
</protein>
<dbReference type="Proteomes" id="UP000294597">
    <property type="component" value="Unassembled WGS sequence"/>
</dbReference>
<gene>
    <name evidence="2" type="ORF">E0F98_08005</name>
</gene>
<dbReference type="EMBL" id="SMFO01000004">
    <property type="protein sequence ID" value="TDE04583.1"/>
    <property type="molecule type" value="Genomic_DNA"/>
</dbReference>
<dbReference type="GO" id="GO:0016758">
    <property type="term" value="F:hexosyltransferase activity"/>
    <property type="evidence" value="ECO:0007669"/>
    <property type="project" value="UniProtKB-ARBA"/>
</dbReference>
<dbReference type="InterPro" id="IPR001173">
    <property type="entry name" value="Glyco_trans_2-like"/>
</dbReference>
<feature type="domain" description="Glycosyltransferase 2-like" evidence="1">
    <location>
        <begin position="7"/>
        <end position="169"/>
    </location>
</feature>
<dbReference type="CDD" id="cd00761">
    <property type="entry name" value="Glyco_tranf_GTA_type"/>
    <property type="match status" value="1"/>
</dbReference>
<dbReference type="AlphaFoldDB" id="A0A4R5D318"/>
<evidence type="ECO:0000259" key="1">
    <source>
        <dbReference type="Pfam" id="PF00535"/>
    </source>
</evidence>
<accession>A0A4R5D318</accession>
<reference evidence="2 3" key="1">
    <citation type="submission" date="2019-03" db="EMBL/GenBank/DDBJ databases">
        <title>Flavobacterium TSA-D2 sp. nov., isolated from arctic soil.</title>
        <authorList>
            <person name="Chaudhary D.K."/>
        </authorList>
    </citation>
    <scope>NUCLEOTIDE SEQUENCE [LARGE SCALE GENOMIC DNA]</scope>
    <source>
        <strain evidence="2 3">TSA-D2</strain>
    </source>
</reference>
<evidence type="ECO:0000313" key="2">
    <source>
        <dbReference type="EMBL" id="TDE04583.1"/>
    </source>
</evidence>
<organism evidence="2 3">
    <name type="scientific">Flavobacterium hiemivividum</name>
    <dbReference type="NCBI Taxonomy" id="2541734"/>
    <lineage>
        <taxon>Bacteria</taxon>
        <taxon>Pseudomonadati</taxon>
        <taxon>Bacteroidota</taxon>
        <taxon>Flavobacteriia</taxon>
        <taxon>Flavobacteriales</taxon>
        <taxon>Flavobacteriaceae</taxon>
        <taxon>Flavobacterium</taxon>
    </lineage>
</organism>
<sequence length="316" mass="38079">MKSPVVSVIIPTFNRSELLVEAISSIRKQTYKDWECIIVDDGSTDNTKIEVDKIILEDCRIQYVAKPEVLPRGAASSRNFGLELSKGNFIQWLDDDDIISENKIELQLKELFQLENKKAIACCNWDFLSEREYFKRDYIFKDKSKLTANQYFYELRKQLTYCPIHVFLIPRSLILKGGNWNVLLSLNDDAEFMCRMVIESNYIIHTDNCFAYYREHNTYPNYRISNRRDIDALESYLISLRLMRAYLLSSNIKQDAFFKWKLLNVFYDYWKVYPEVLKKQYYFFKEIGINLDYAYFYKLRYKLYKIIKPWYKRYLK</sequence>
<evidence type="ECO:0000313" key="3">
    <source>
        <dbReference type="Proteomes" id="UP000294597"/>
    </source>
</evidence>
<keyword evidence="2" id="KW-0808">Transferase</keyword>
<dbReference type="Pfam" id="PF00535">
    <property type="entry name" value="Glycos_transf_2"/>
    <property type="match status" value="1"/>
</dbReference>